<keyword evidence="11" id="KW-0812">Transmembrane</keyword>
<keyword evidence="5" id="KW-0654">Proteoglycan</keyword>
<sequence>MWIATLKLAAGGRIIGAAFGSDGSASDQDSFFMGREEQQAQMQAVDLCGLTQQCAEGAVQSQFVEVYEVCLVQPSLVSTSDSPLVRWLSLWKPLRRTISDWDKFRRASWSKLRIDTEARIDALNLKAESRSISLAELSELKSQKEALDKCYKDTCIYWSQRAKKRWLKDVDRNSRFSHLCASRCRKINWISSIQDDGSLISDREGITSAFREYYVSLLGKETTSHLQVNWNCIFEPHRLNLLGLDGPFSMTEVSEVIKAAKGFKSPGPDVVMEAALKLRLFAVAVIVVVMASSLVQKAAATDAPAPSPTSAAPASSTAAAAMASVAALAFGYFFC</sequence>
<organism evidence="12 13">
    <name type="scientific">Canna indica</name>
    <name type="common">Indian-shot</name>
    <dbReference type="NCBI Taxonomy" id="4628"/>
    <lineage>
        <taxon>Eukaryota</taxon>
        <taxon>Viridiplantae</taxon>
        <taxon>Streptophyta</taxon>
        <taxon>Embryophyta</taxon>
        <taxon>Tracheophyta</taxon>
        <taxon>Spermatophyta</taxon>
        <taxon>Magnoliopsida</taxon>
        <taxon>Liliopsida</taxon>
        <taxon>Zingiberales</taxon>
        <taxon>Cannaceae</taxon>
        <taxon>Canna</taxon>
    </lineage>
</organism>
<evidence type="ECO:0000256" key="2">
    <source>
        <dbReference type="ARBA" id="ARBA00005835"/>
    </source>
</evidence>
<dbReference type="Proteomes" id="UP001327560">
    <property type="component" value="Chromosome 7"/>
</dbReference>
<dbReference type="PANTHER" id="PTHR34114:SF11">
    <property type="entry name" value="ARABINOGALACTAN PROTEIN 13-RELATED"/>
    <property type="match status" value="1"/>
</dbReference>
<evidence type="ECO:0000256" key="10">
    <source>
        <dbReference type="ARBA" id="ARBA00037868"/>
    </source>
</evidence>
<feature type="transmembrane region" description="Helical" evidence="11">
    <location>
        <begin position="280"/>
        <end position="299"/>
    </location>
</feature>
<gene>
    <name evidence="12" type="ORF">Cni_G24001</name>
</gene>
<evidence type="ECO:0000256" key="4">
    <source>
        <dbReference type="ARBA" id="ARBA00022729"/>
    </source>
</evidence>
<keyword evidence="11" id="KW-1133">Transmembrane helix</keyword>
<evidence type="ECO:0000256" key="1">
    <source>
        <dbReference type="ARBA" id="ARBA00004589"/>
    </source>
</evidence>
<evidence type="ECO:0000256" key="8">
    <source>
        <dbReference type="ARBA" id="ARBA00023278"/>
    </source>
</evidence>
<evidence type="ECO:0000256" key="3">
    <source>
        <dbReference type="ARBA" id="ARBA00022622"/>
    </source>
</evidence>
<comment type="similarity">
    <text evidence="2">Belongs to the AG-peptide AGP family.</text>
</comment>
<keyword evidence="6 11" id="KW-0472">Membrane</keyword>
<keyword evidence="3" id="KW-0336">GPI-anchor</keyword>
<keyword evidence="7" id="KW-0325">Glycoprotein</keyword>
<keyword evidence="13" id="KW-1185">Reference proteome</keyword>
<dbReference type="GO" id="GO:0012505">
    <property type="term" value="C:endomembrane system"/>
    <property type="evidence" value="ECO:0007669"/>
    <property type="project" value="UniProtKB-SubCell"/>
</dbReference>
<evidence type="ECO:0000256" key="5">
    <source>
        <dbReference type="ARBA" id="ARBA00022974"/>
    </source>
</evidence>
<evidence type="ECO:0000313" key="13">
    <source>
        <dbReference type="Proteomes" id="UP001327560"/>
    </source>
</evidence>
<comment type="subcellular location">
    <subcellularLocation>
        <location evidence="10">Endomembrane system</location>
        <topology evidence="10">Lipid-anchor</topology>
    </subcellularLocation>
    <subcellularLocation>
        <location evidence="1">Membrane</location>
        <topology evidence="1">Lipid-anchor</topology>
        <topology evidence="1">GPI-anchor</topology>
    </subcellularLocation>
</comment>
<dbReference type="InterPro" id="IPR039281">
    <property type="entry name" value="AGP3/12/13/14/21"/>
</dbReference>
<evidence type="ECO:0000256" key="7">
    <source>
        <dbReference type="ARBA" id="ARBA00023180"/>
    </source>
</evidence>
<evidence type="ECO:0000256" key="6">
    <source>
        <dbReference type="ARBA" id="ARBA00023136"/>
    </source>
</evidence>
<reference evidence="12 13" key="1">
    <citation type="submission" date="2023-10" db="EMBL/GenBank/DDBJ databases">
        <title>Chromosome-scale genome assembly provides insights into flower coloration mechanisms of Canna indica.</title>
        <authorList>
            <person name="Li C."/>
        </authorList>
    </citation>
    <scope>NUCLEOTIDE SEQUENCE [LARGE SCALE GENOMIC DNA]</scope>
    <source>
        <tissue evidence="12">Flower</tissue>
    </source>
</reference>
<dbReference type="GO" id="GO:0098552">
    <property type="term" value="C:side of membrane"/>
    <property type="evidence" value="ECO:0007669"/>
    <property type="project" value="UniProtKB-KW"/>
</dbReference>
<proteinExistence type="inferred from homology"/>
<keyword evidence="8" id="KW-0379">Hydroxylation</keyword>
<keyword evidence="4" id="KW-0732">Signal</keyword>
<evidence type="ECO:0000313" key="12">
    <source>
        <dbReference type="EMBL" id="WOL15220.1"/>
    </source>
</evidence>
<accession>A0AAQ3KV62</accession>
<dbReference type="EMBL" id="CP136896">
    <property type="protein sequence ID" value="WOL15220.1"/>
    <property type="molecule type" value="Genomic_DNA"/>
</dbReference>
<evidence type="ECO:0000256" key="11">
    <source>
        <dbReference type="SAM" id="Phobius"/>
    </source>
</evidence>
<dbReference type="AlphaFoldDB" id="A0AAQ3KV62"/>
<evidence type="ECO:0000256" key="9">
    <source>
        <dbReference type="ARBA" id="ARBA00023288"/>
    </source>
</evidence>
<feature type="transmembrane region" description="Helical" evidence="11">
    <location>
        <begin position="311"/>
        <end position="334"/>
    </location>
</feature>
<keyword evidence="9" id="KW-0449">Lipoprotein</keyword>
<name>A0AAQ3KV62_9LILI</name>
<dbReference type="PANTHER" id="PTHR34114">
    <property type="entry name" value="ARABINOGALACTAN PEPTIDE 1"/>
    <property type="match status" value="1"/>
</dbReference>
<protein>
    <submittedName>
        <fullName evidence="12">Uncharacterized protein</fullName>
    </submittedName>
</protein>